<dbReference type="EMBL" id="PRDK01000002">
    <property type="protein sequence ID" value="MBE8712688.1"/>
    <property type="molecule type" value="Genomic_DNA"/>
</dbReference>
<comment type="caution">
    <text evidence="1">The sequence shown here is derived from an EMBL/GenBank/DDBJ whole genome shotgun (WGS) entry which is preliminary data.</text>
</comment>
<reference evidence="1" key="1">
    <citation type="submission" date="2018-02" db="EMBL/GenBank/DDBJ databases">
        <authorList>
            <person name="Vasarhelyi B.M."/>
            <person name="Deshmukh S."/>
            <person name="Balint B."/>
            <person name="Kukolya J."/>
        </authorList>
    </citation>
    <scope>NUCLEOTIDE SEQUENCE</scope>
    <source>
        <strain evidence="1">KB22</strain>
    </source>
</reference>
<evidence type="ECO:0000313" key="1">
    <source>
        <dbReference type="EMBL" id="MBE8712688.1"/>
    </source>
</evidence>
<dbReference type="InterPro" id="IPR043129">
    <property type="entry name" value="ATPase_NBD"/>
</dbReference>
<accession>A0A928UTP7</accession>
<dbReference type="SUPFAM" id="SSF53067">
    <property type="entry name" value="Actin-like ATPase domain"/>
    <property type="match status" value="1"/>
</dbReference>
<sequence length="1126" mass="129484">MAKVFRLFEGAGVTHWETRAGDYNNNVVKDIQGADGDKSKNLPTSIPSPFARLDLFSSAFDYFENPAVQLDGDTNNHRIVSECLDLLELLYNYDNLADRIRIVSWDRRVDLPLLQQSSFDGHQLLVKTLSLFLNQDRKAFNFDSINRFYIIYFDGFILGGTSPKTLVFTTANSKKFAQVTVENDTLFSEMIKPLYKRNRGFVKYLISLFKEYDVLKEKMTELDAYIRRNFVQIRASDQAFYRELDEVDVRTINEYAEIEYNNTLTLELFGVPLRKIKKQSLLDKVQEESEFLIHTDKKFDAYIPMILTANGNLGHLNYLNSNTKWDINQKVYASDLPLNQRILPGKNIQYPYLTVDDFLTTELYETPYPINTEFFFNGNLDNQTDSKVGYLLPLKTLFFECFAESNLWNKKFQGKSMIEIIKRNSFVNVVLRIPINEGKDFIELTKKYEKSDINSNNGKLVSFKKYLRLFPFQKSIIQPNYYLNLLDAEENDANQELQLKFDGKNPIYQSSKSRYSKANSFYNTYFYRIKDNFKVIEIKQKDASVSNYIIPRWQDEKGIDSQFTFSIDFGTSNTHIEYAVNGGNTKPLSFAIGKNGIAQSFDSDVLEGEERLVFEMEFLPDEIGGDSEYTFPVRTVLFDYRNYEVTSYQPILDYNVGFTYEKKKLLPTNRSAAVTNLKWINNAVNKAEHEAQVCSFLEQLIIMCKTKVLVEGGDLSATKFVWTYPLTYGTRQISNVSDNLKKIIKDHFGENASVDDICESIAPFYAISKEGKLLGTSNHILSLDIGGGTIDSVVYQNKRVKSISSMLFGANFLYANGYETSIEGNGFYQIGENFLNELPEDLSGTIQGIKKSIKETNKIEDLISFYFSLEKHREFRGKTNVSFSKALADNENIRTVLLFYYASIIYYNIRAMKANGSEMPTKIIFSGNGSRFLSILDKAESKIILTEYTNALINSIYNVVDGNKSKIQIITYPNPKELTSRGAISIIAENDELLDELSVTNIKKSFVTYLGDVNDTLISESNPLQYQDLDSKYNVPVYDEYAKFIRLFIDQKGVSLRDLFDITVDMKKSFEDILLNKQRAIEYLETGIALRHKQVTMVEDISDPFFFYIVRGMLGDMLRKLMPNEN</sequence>
<evidence type="ECO:0000313" key="2">
    <source>
        <dbReference type="Proteomes" id="UP000616201"/>
    </source>
</evidence>
<organism evidence="1 2">
    <name type="scientific">Sphingobacterium hungaricum</name>
    <dbReference type="NCBI Taxonomy" id="2082723"/>
    <lineage>
        <taxon>Bacteria</taxon>
        <taxon>Pseudomonadati</taxon>
        <taxon>Bacteroidota</taxon>
        <taxon>Sphingobacteriia</taxon>
        <taxon>Sphingobacteriales</taxon>
        <taxon>Sphingobacteriaceae</taxon>
        <taxon>Sphingobacterium</taxon>
    </lineage>
</organism>
<dbReference type="AlphaFoldDB" id="A0A928UTP7"/>
<proteinExistence type="predicted"/>
<gene>
    <name evidence="1" type="ORF">C4F49_03205</name>
</gene>
<name>A0A928UTP7_9SPHI</name>
<dbReference type="RefSeq" id="WP_196936596.1">
    <property type="nucleotide sequence ID" value="NZ_MU158698.1"/>
</dbReference>
<keyword evidence="2" id="KW-1185">Reference proteome</keyword>
<protein>
    <submittedName>
        <fullName evidence="1">Uncharacterized protein</fullName>
    </submittedName>
</protein>
<dbReference type="Proteomes" id="UP000616201">
    <property type="component" value="Unassembled WGS sequence"/>
</dbReference>